<keyword evidence="1 4" id="KW-0378">Hydrolase</keyword>
<comment type="caution">
    <text evidence="4">The sequence shown here is derived from an EMBL/GenBank/DDBJ whole genome shotgun (WGS) entry which is preliminary data.</text>
</comment>
<evidence type="ECO:0000313" key="4">
    <source>
        <dbReference type="EMBL" id="TAA21295.1"/>
    </source>
</evidence>
<evidence type="ECO:0000259" key="3">
    <source>
        <dbReference type="Pfam" id="PF20434"/>
    </source>
</evidence>
<feature type="domain" description="BD-FAE-like" evidence="3">
    <location>
        <begin position="65"/>
        <end position="170"/>
    </location>
</feature>
<feature type="chain" id="PRO_5020331182" evidence="2">
    <location>
        <begin position="21"/>
        <end position="298"/>
    </location>
</feature>
<dbReference type="Pfam" id="PF20434">
    <property type="entry name" value="BD-FAE"/>
    <property type="match status" value="1"/>
</dbReference>
<proteinExistence type="predicted"/>
<dbReference type="AlphaFoldDB" id="A0A4V2HCL3"/>
<evidence type="ECO:0000256" key="1">
    <source>
        <dbReference type="ARBA" id="ARBA00022801"/>
    </source>
</evidence>
<dbReference type="InterPro" id="IPR050300">
    <property type="entry name" value="GDXG_lipolytic_enzyme"/>
</dbReference>
<dbReference type="PANTHER" id="PTHR48081:SF33">
    <property type="entry name" value="KYNURENINE FORMAMIDASE"/>
    <property type="match status" value="1"/>
</dbReference>
<dbReference type="InterPro" id="IPR049492">
    <property type="entry name" value="BD-FAE-like_dom"/>
</dbReference>
<name>A0A4V2HCL3_9GAMM</name>
<keyword evidence="2" id="KW-0732">Signal</keyword>
<evidence type="ECO:0000256" key="2">
    <source>
        <dbReference type="SAM" id="SignalP"/>
    </source>
</evidence>
<dbReference type="EMBL" id="SHMC01000009">
    <property type="protein sequence ID" value="TAA21295.1"/>
    <property type="molecule type" value="Genomic_DNA"/>
</dbReference>
<sequence>MRVRSACCALLLCLPLLACAQSRGERLRHLLGQRQADASQSQSLPPGARVLREVAYGRDPAQRYDVYAPAGAHGLPIIAMVHGGGWSNGDKDNPGLATPKAAYWLPRGYVLVSINYRMLPDADPALQARDVAAAVAHLQQHARDWGGDPARTVLMGHSAGAHLVALLGADVAALTDAGAQRPRAVIALDSAAMNVVQIMQARHFPLYDRAFGDDPRSWSAVSPWHHLSRDSLPMLAVCSSRREDSCAQARGLAQRARTFGVAVQVLPEDLSHMQINRSLGEPSDYTRAVDAYLAGAVK</sequence>
<dbReference type="Gene3D" id="3.40.50.1820">
    <property type="entry name" value="alpha/beta hydrolase"/>
    <property type="match status" value="1"/>
</dbReference>
<accession>A0A4V2HCL3</accession>
<protein>
    <submittedName>
        <fullName evidence="4">Alpha/beta hydrolase</fullName>
    </submittedName>
</protein>
<dbReference type="PANTHER" id="PTHR48081">
    <property type="entry name" value="AB HYDROLASE SUPERFAMILY PROTEIN C4A8.06C"/>
    <property type="match status" value="1"/>
</dbReference>
<dbReference type="InterPro" id="IPR029058">
    <property type="entry name" value="AB_hydrolase_fold"/>
</dbReference>
<dbReference type="RefSeq" id="WP_130552736.1">
    <property type="nucleotide sequence ID" value="NZ_SHMC01000009.1"/>
</dbReference>
<feature type="signal peptide" evidence="2">
    <location>
        <begin position="1"/>
        <end position="20"/>
    </location>
</feature>
<gene>
    <name evidence="4" type="ORF">EA660_17420</name>
</gene>
<dbReference type="Proteomes" id="UP000292627">
    <property type="component" value="Unassembled WGS sequence"/>
</dbReference>
<dbReference type="GO" id="GO:0016787">
    <property type="term" value="F:hydrolase activity"/>
    <property type="evidence" value="ECO:0007669"/>
    <property type="project" value="UniProtKB-KW"/>
</dbReference>
<dbReference type="SUPFAM" id="SSF53474">
    <property type="entry name" value="alpha/beta-Hydrolases"/>
    <property type="match status" value="1"/>
</dbReference>
<dbReference type="OrthoDB" id="9771666at2"/>
<organism evidence="4 5">
    <name type="scientific">Pseudoxanthomonas winnipegensis</name>
    <dbReference type="NCBI Taxonomy" id="2480810"/>
    <lineage>
        <taxon>Bacteria</taxon>
        <taxon>Pseudomonadati</taxon>
        <taxon>Pseudomonadota</taxon>
        <taxon>Gammaproteobacteria</taxon>
        <taxon>Lysobacterales</taxon>
        <taxon>Lysobacteraceae</taxon>
        <taxon>Pseudoxanthomonas</taxon>
    </lineage>
</organism>
<evidence type="ECO:0000313" key="5">
    <source>
        <dbReference type="Proteomes" id="UP000292627"/>
    </source>
</evidence>
<reference evidence="4 5" key="1">
    <citation type="submission" date="2019-02" db="EMBL/GenBank/DDBJ databases">
        <title>WGS of Pseudoxanthomonas species novum from clinical isolates.</title>
        <authorList>
            <person name="Bernier A.-M."/>
            <person name="Bernard K."/>
            <person name="Vachon A."/>
        </authorList>
    </citation>
    <scope>NUCLEOTIDE SEQUENCE [LARGE SCALE GENOMIC DNA]</scope>
    <source>
        <strain evidence="4 5">NML171200</strain>
    </source>
</reference>